<gene>
    <name evidence="1" type="ORF">llap_5446</name>
</gene>
<reference evidence="2" key="1">
    <citation type="submission" date="2017-11" db="EMBL/GenBank/DDBJ databases">
        <authorList>
            <person name="Lima N.C."/>
            <person name="Parody-Merino A.M."/>
            <person name="Battley P.F."/>
            <person name="Fidler A.E."/>
            <person name="Prosdocimi F."/>
        </authorList>
    </citation>
    <scope>NUCLEOTIDE SEQUENCE [LARGE SCALE GENOMIC DNA]</scope>
</reference>
<evidence type="ECO:0000313" key="1">
    <source>
        <dbReference type="EMBL" id="PKU44253.1"/>
    </source>
</evidence>
<dbReference type="Proteomes" id="UP000233556">
    <property type="component" value="Unassembled WGS sequence"/>
</dbReference>
<dbReference type="AlphaFoldDB" id="A0A2I0UE19"/>
<sequence length="165" mass="19392">MHPNKEEVGQKCQEAFLAKECLDKPKKEAYRGWKQRQVAWEECRAIVQAARDEVRKAKVQIELNLARDIKSKRKVSTDTAIVKGRLGKMWVLSGRKRETWLPRIRRRTRGNGFKLKDSSFRLAIRKKFFTVRVVRHWNRLPREVVDAPSLEVLWTRLDGALSNLV</sequence>
<accession>A0A2I0UE19</accession>
<name>A0A2I0UE19_LIMLA</name>
<evidence type="ECO:0000313" key="2">
    <source>
        <dbReference type="Proteomes" id="UP000233556"/>
    </source>
</evidence>
<dbReference type="OrthoDB" id="62528at2759"/>
<dbReference type="EMBL" id="KZ505840">
    <property type="protein sequence ID" value="PKU44253.1"/>
    <property type="molecule type" value="Genomic_DNA"/>
</dbReference>
<reference evidence="2" key="2">
    <citation type="submission" date="2017-12" db="EMBL/GenBank/DDBJ databases">
        <title>Genome sequence of the Bar-tailed Godwit (Limosa lapponica baueri).</title>
        <authorList>
            <person name="Lima N.C.B."/>
            <person name="Parody-Merino A.M."/>
            <person name="Battley P.F."/>
            <person name="Fidler A.E."/>
            <person name="Prosdocimi F."/>
        </authorList>
    </citation>
    <scope>NUCLEOTIDE SEQUENCE [LARGE SCALE GENOMIC DNA]</scope>
</reference>
<protein>
    <submittedName>
        <fullName evidence="1">Uncharacterized protein</fullName>
    </submittedName>
</protein>
<keyword evidence="2" id="KW-1185">Reference proteome</keyword>
<organism evidence="1 2">
    <name type="scientific">Limosa lapponica baueri</name>
    <dbReference type="NCBI Taxonomy" id="1758121"/>
    <lineage>
        <taxon>Eukaryota</taxon>
        <taxon>Metazoa</taxon>
        <taxon>Chordata</taxon>
        <taxon>Craniata</taxon>
        <taxon>Vertebrata</taxon>
        <taxon>Euteleostomi</taxon>
        <taxon>Archelosauria</taxon>
        <taxon>Archosauria</taxon>
        <taxon>Dinosauria</taxon>
        <taxon>Saurischia</taxon>
        <taxon>Theropoda</taxon>
        <taxon>Coelurosauria</taxon>
        <taxon>Aves</taxon>
        <taxon>Neognathae</taxon>
        <taxon>Neoaves</taxon>
        <taxon>Charadriiformes</taxon>
        <taxon>Scolopacidae</taxon>
        <taxon>Limosa</taxon>
    </lineage>
</organism>
<proteinExistence type="predicted"/>